<organism evidence="2 3">
    <name type="scientific">Loxostege sticticalis</name>
    <name type="common">Beet webworm moth</name>
    <dbReference type="NCBI Taxonomy" id="481309"/>
    <lineage>
        <taxon>Eukaryota</taxon>
        <taxon>Metazoa</taxon>
        <taxon>Ecdysozoa</taxon>
        <taxon>Arthropoda</taxon>
        <taxon>Hexapoda</taxon>
        <taxon>Insecta</taxon>
        <taxon>Pterygota</taxon>
        <taxon>Neoptera</taxon>
        <taxon>Endopterygota</taxon>
        <taxon>Lepidoptera</taxon>
        <taxon>Glossata</taxon>
        <taxon>Ditrysia</taxon>
        <taxon>Pyraloidea</taxon>
        <taxon>Crambidae</taxon>
        <taxon>Pyraustinae</taxon>
        <taxon>Loxostege</taxon>
    </lineage>
</organism>
<dbReference type="SMART" id="SM00587">
    <property type="entry name" value="CHK"/>
    <property type="match status" value="1"/>
</dbReference>
<dbReference type="InterPro" id="IPR004119">
    <property type="entry name" value="EcKL"/>
</dbReference>
<protein>
    <recommendedName>
        <fullName evidence="1">CHK kinase-like domain-containing protein</fullName>
    </recommendedName>
</protein>
<dbReference type="InterPro" id="IPR015897">
    <property type="entry name" value="CHK_kinase-like"/>
</dbReference>
<dbReference type="PANTHER" id="PTHR11012:SF30">
    <property type="entry name" value="PROTEIN KINASE-LIKE DOMAIN-CONTAINING"/>
    <property type="match status" value="1"/>
</dbReference>
<dbReference type="AlphaFoldDB" id="A0ABD0S6J9"/>
<dbReference type="EMBL" id="JBEDNZ010000028">
    <property type="protein sequence ID" value="KAL0809690.1"/>
    <property type="molecule type" value="Genomic_DNA"/>
</dbReference>
<dbReference type="PANTHER" id="PTHR11012">
    <property type="entry name" value="PROTEIN KINASE-LIKE DOMAIN-CONTAINING"/>
    <property type="match status" value="1"/>
</dbReference>
<name>A0ABD0S6J9_LOXSC</name>
<dbReference type="Proteomes" id="UP001549921">
    <property type="component" value="Unassembled WGS sequence"/>
</dbReference>
<dbReference type="SUPFAM" id="SSF56112">
    <property type="entry name" value="Protein kinase-like (PK-like)"/>
    <property type="match status" value="1"/>
</dbReference>
<dbReference type="Pfam" id="PF02958">
    <property type="entry name" value="EcKL"/>
    <property type="match status" value="1"/>
</dbReference>
<dbReference type="InterPro" id="IPR011009">
    <property type="entry name" value="Kinase-like_dom_sf"/>
</dbReference>
<reference evidence="2 3" key="1">
    <citation type="submission" date="2024-06" db="EMBL/GenBank/DDBJ databases">
        <title>A chromosome-level genome assembly of beet webworm, Loxostege sticticalis.</title>
        <authorList>
            <person name="Zhang Y."/>
        </authorList>
    </citation>
    <scope>NUCLEOTIDE SEQUENCE [LARGE SCALE GENOMIC DNA]</scope>
    <source>
        <strain evidence="2">AQ028</strain>
        <tissue evidence="2">Male pupae</tissue>
    </source>
</reference>
<evidence type="ECO:0000313" key="3">
    <source>
        <dbReference type="Proteomes" id="UP001549921"/>
    </source>
</evidence>
<accession>A0ABD0S6J9</accession>
<feature type="domain" description="CHK kinase-like" evidence="1">
    <location>
        <begin position="125"/>
        <end position="313"/>
    </location>
</feature>
<sequence length="399" mass="45971">MTDARENLLRDLLQKIATEQQYENPDIKTDAIPTTGANFTSQLFHAILKSAGKEDINVFAKVAVVNETMREQLGSNTIFEIEPHFYGKLAKAYKEIEDKHNVPEEFRLVVPKFYGHSGEYLKEVLVLQDLSKDGFVTYDRLKSVDWDYASKAVEELAKLHALSIAYQKEYPEDFEEDKKVLRRAKMDESSPMVEMFKQMIGQVIQMVREENRPKIMKFLTGSFDMQGFMEFYSPKKRPVIVHSDYRQSNLMHKIDEDGKLQVIIVDYQTLHPGSACLDLLYFIFTGSDGAFRAQFYDQLLNHYFENLTAALKRLDLDPEEAFPRSVFDEEMKEMLPFGLLIASMMLPLVTVELAELTKSGMAFENKSLEAMTDMLSVVNALCSQRFNEVVDDYVKWGVL</sequence>
<comment type="caution">
    <text evidence="2">The sequence shown here is derived from an EMBL/GenBank/DDBJ whole genome shotgun (WGS) entry which is preliminary data.</text>
</comment>
<gene>
    <name evidence="2" type="ORF">ABMA28_011207</name>
</gene>
<evidence type="ECO:0000259" key="1">
    <source>
        <dbReference type="SMART" id="SM00587"/>
    </source>
</evidence>
<dbReference type="Gene3D" id="3.90.1200.10">
    <property type="match status" value="1"/>
</dbReference>
<proteinExistence type="predicted"/>
<evidence type="ECO:0000313" key="2">
    <source>
        <dbReference type="EMBL" id="KAL0809690.1"/>
    </source>
</evidence>